<reference evidence="2" key="1">
    <citation type="submission" date="2021-03" db="UniProtKB">
        <authorList>
            <consortium name="EnsemblPlants"/>
        </authorList>
    </citation>
    <scope>IDENTIFICATION</scope>
</reference>
<feature type="compositionally biased region" description="Basic and acidic residues" evidence="1">
    <location>
        <begin position="77"/>
        <end position="87"/>
    </location>
</feature>
<protein>
    <submittedName>
        <fullName evidence="2">Uncharacterized protein</fullName>
    </submittedName>
</protein>
<feature type="region of interest" description="Disordered" evidence="1">
    <location>
        <begin position="145"/>
        <end position="165"/>
    </location>
</feature>
<evidence type="ECO:0000313" key="3">
    <source>
        <dbReference type="Proteomes" id="UP000596661"/>
    </source>
</evidence>
<organism evidence="2 3">
    <name type="scientific">Cannabis sativa</name>
    <name type="common">Hemp</name>
    <name type="synonym">Marijuana</name>
    <dbReference type="NCBI Taxonomy" id="3483"/>
    <lineage>
        <taxon>Eukaryota</taxon>
        <taxon>Viridiplantae</taxon>
        <taxon>Streptophyta</taxon>
        <taxon>Embryophyta</taxon>
        <taxon>Tracheophyta</taxon>
        <taxon>Spermatophyta</taxon>
        <taxon>Magnoliopsida</taxon>
        <taxon>eudicotyledons</taxon>
        <taxon>Gunneridae</taxon>
        <taxon>Pentapetalae</taxon>
        <taxon>rosids</taxon>
        <taxon>fabids</taxon>
        <taxon>Rosales</taxon>
        <taxon>Cannabaceae</taxon>
        <taxon>Cannabis</taxon>
    </lineage>
</organism>
<name>A0A803QM34_CANSA</name>
<accession>A0A803QM34</accession>
<dbReference type="EnsemblPlants" id="evm.model.10.210">
    <property type="protein sequence ID" value="cds.evm.model.10.210"/>
    <property type="gene ID" value="evm.TU.10.210"/>
</dbReference>
<dbReference type="EMBL" id="UZAU01000789">
    <property type="status" value="NOT_ANNOTATED_CDS"/>
    <property type="molecule type" value="Genomic_DNA"/>
</dbReference>
<feature type="region of interest" description="Disordered" evidence="1">
    <location>
        <begin position="67"/>
        <end position="124"/>
    </location>
</feature>
<dbReference type="AlphaFoldDB" id="A0A803QM34"/>
<evidence type="ECO:0000256" key="1">
    <source>
        <dbReference type="SAM" id="MobiDB-lite"/>
    </source>
</evidence>
<dbReference type="Gramene" id="evm.model.10.210">
    <property type="protein sequence ID" value="cds.evm.model.10.210"/>
    <property type="gene ID" value="evm.TU.10.210"/>
</dbReference>
<dbReference type="Proteomes" id="UP000596661">
    <property type="component" value="Unassembled WGS sequence"/>
</dbReference>
<evidence type="ECO:0000313" key="2">
    <source>
        <dbReference type="EnsemblPlants" id="cds.evm.model.10.210"/>
    </source>
</evidence>
<feature type="compositionally biased region" description="Acidic residues" evidence="1">
    <location>
        <begin position="150"/>
        <end position="165"/>
    </location>
</feature>
<keyword evidence="3" id="KW-1185">Reference proteome</keyword>
<proteinExistence type="predicted"/>
<sequence length="165" mass="18957">MSSSSRVHCYEEEISGLHQKNKRLETTVAGMQNVLNDKLKGKTQAPHFRHKSCRVGNEISTAYARKCDSMSSTNSTPRDEYGRKLSRDNSSLPTRAHRIWLPQEHGPMKTTKKTKVPLTNPREKMSERMKELEAGMQDLRRKIAIATQQDLDDDEDFDEELPLSR</sequence>